<dbReference type="AlphaFoldDB" id="A0A9D2AXB5"/>
<keyword evidence="1" id="KW-0472">Membrane</keyword>
<feature type="domain" description="VanZ-like" evidence="2">
    <location>
        <begin position="16"/>
        <end position="141"/>
    </location>
</feature>
<feature type="transmembrane region" description="Helical" evidence="1">
    <location>
        <begin position="12"/>
        <end position="30"/>
    </location>
</feature>
<name>A0A9D2AXB5_9FIRM</name>
<evidence type="ECO:0000313" key="4">
    <source>
        <dbReference type="Proteomes" id="UP000886780"/>
    </source>
</evidence>
<protein>
    <submittedName>
        <fullName evidence="3">VanZ family protein</fullName>
    </submittedName>
</protein>
<dbReference type="Pfam" id="PF04892">
    <property type="entry name" value="VanZ"/>
    <property type="match status" value="1"/>
</dbReference>
<evidence type="ECO:0000313" key="3">
    <source>
        <dbReference type="EMBL" id="HIX52571.1"/>
    </source>
</evidence>
<dbReference type="Proteomes" id="UP000886780">
    <property type="component" value="Unassembled WGS sequence"/>
</dbReference>
<feature type="transmembrane region" description="Helical" evidence="1">
    <location>
        <begin position="67"/>
        <end position="88"/>
    </location>
</feature>
<dbReference type="PANTHER" id="PTHR36834:SF1">
    <property type="entry name" value="INTEGRAL MEMBRANE PROTEIN"/>
    <property type="match status" value="1"/>
</dbReference>
<dbReference type="EMBL" id="DXEU01000127">
    <property type="protein sequence ID" value="HIX52571.1"/>
    <property type="molecule type" value="Genomic_DNA"/>
</dbReference>
<dbReference type="InterPro" id="IPR053150">
    <property type="entry name" value="Teicoplanin_resist-assoc"/>
</dbReference>
<proteinExistence type="predicted"/>
<evidence type="ECO:0000259" key="2">
    <source>
        <dbReference type="Pfam" id="PF04892"/>
    </source>
</evidence>
<dbReference type="PANTHER" id="PTHR36834">
    <property type="entry name" value="MEMBRANE PROTEIN-RELATED"/>
    <property type="match status" value="1"/>
</dbReference>
<organism evidence="3 4">
    <name type="scientific">Candidatus Lachnoclostridium stercoripullorum</name>
    <dbReference type="NCBI Taxonomy" id="2838635"/>
    <lineage>
        <taxon>Bacteria</taxon>
        <taxon>Bacillati</taxon>
        <taxon>Bacillota</taxon>
        <taxon>Clostridia</taxon>
        <taxon>Lachnospirales</taxon>
        <taxon>Lachnospiraceae</taxon>
    </lineage>
</organism>
<sequence length="159" mass="18929">MIRNTTKKQKMGWVLFIVYMAAVVYFMFFAESFDRPDVRQEYHYNLILFREIKRFIIYRDQLGMKAVFLNIVGNAVGFMPFGFFLPIVSRRSRRWYNTVLFGFSFSLAIEITQLVWKVGSFDVDDILLNTIGAALGFIVYRKVQRYRRRKMDGKRAKSE</sequence>
<comment type="caution">
    <text evidence="3">The sequence shown here is derived from an EMBL/GenBank/DDBJ whole genome shotgun (WGS) entry which is preliminary data.</text>
</comment>
<keyword evidence="1" id="KW-0812">Transmembrane</keyword>
<feature type="transmembrane region" description="Helical" evidence="1">
    <location>
        <begin position="95"/>
        <end position="114"/>
    </location>
</feature>
<dbReference type="InterPro" id="IPR006976">
    <property type="entry name" value="VanZ-like"/>
</dbReference>
<gene>
    <name evidence="3" type="ORF">IAA28_07180</name>
</gene>
<reference evidence="3" key="1">
    <citation type="journal article" date="2021" name="PeerJ">
        <title>Extensive microbial diversity within the chicken gut microbiome revealed by metagenomics and culture.</title>
        <authorList>
            <person name="Gilroy R."/>
            <person name="Ravi A."/>
            <person name="Getino M."/>
            <person name="Pursley I."/>
            <person name="Horton D.L."/>
            <person name="Alikhan N.F."/>
            <person name="Baker D."/>
            <person name="Gharbi K."/>
            <person name="Hall N."/>
            <person name="Watson M."/>
            <person name="Adriaenssens E.M."/>
            <person name="Foster-Nyarko E."/>
            <person name="Jarju S."/>
            <person name="Secka A."/>
            <person name="Antonio M."/>
            <person name="Oren A."/>
            <person name="Chaudhuri R.R."/>
            <person name="La Ragione R."/>
            <person name="Hildebrand F."/>
            <person name="Pallen M.J."/>
        </authorList>
    </citation>
    <scope>NUCLEOTIDE SEQUENCE</scope>
    <source>
        <strain evidence="3">ChiGjej4B4-12881</strain>
    </source>
</reference>
<keyword evidence="1" id="KW-1133">Transmembrane helix</keyword>
<feature type="transmembrane region" description="Helical" evidence="1">
    <location>
        <begin position="126"/>
        <end position="143"/>
    </location>
</feature>
<accession>A0A9D2AXB5</accession>
<evidence type="ECO:0000256" key="1">
    <source>
        <dbReference type="SAM" id="Phobius"/>
    </source>
</evidence>
<reference evidence="3" key="2">
    <citation type="submission" date="2021-04" db="EMBL/GenBank/DDBJ databases">
        <authorList>
            <person name="Gilroy R."/>
        </authorList>
    </citation>
    <scope>NUCLEOTIDE SEQUENCE</scope>
    <source>
        <strain evidence="3">ChiGjej4B4-12881</strain>
    </source>
</reference>